<evidence type="ECO:0000256" key="3">
    <source>
        <dbReference type="ARBA" id="ARBA00022824"/>
    </source>
</evidence>
<keyword evidence="5" id="KW-0472">Membrane</keyword>
<evidence type="ECO:0000256" key="5">
    <source>
        <dbReference type="ARBA" id="ARBA00023136"/>
    </source>
</evidence>
<evidence type="ECO:0000256" key="1">
    <source>
        <dbReference type="ARBA" id="ARBA00004389"/>
    </source>
</evidence>
<dbReference type="NCBIfam" id="NF041549">
    <property type="entry name" value="PssD"/>
    <property type="match status" value="1"/>
</dbReference>
<sequence>MKIAMVSSHGGHLTELRMLAEAFDRHDLFYVTYESERTKHLDIDAYTLENIGTSPLSMATALGKIIRWFWTQQPDVVVSTGSEIAIPAFLAGEFLGATTIFVESWCRVTNRSATGRLVYPLVDHLFVQWPELLDEYGEKAEFQGSVL</sequence>
<evidence type="ECO:0000256" key="2">
    <source>
        <dbReference type="ARBA" id="ARBA00022692"/>
    </source>
</evidence>
<comment type="subcellular location">
    <subcellularLocation>
        <location evidence="1">Endoplasmic reticulum membrane</location>
        <topology evidence="1">Single-pass membrane protein</topology>
    </subcellularLocation>
</comment>
<reference evidence="6 7" key="1">
    <citation type="submission" date="2019-12" db="EMBL/GenBank/DDBJ databases">
        <title>Isolation and characterization of three novel carbon monoxide-oxidizing members of Halobacteria from salione crusts and soils.</title>
        <authorList>
            <person name="Myers M.R."/>
            <person name="King G.M."/>
        </authorList>
    </citation>
    <scope>NUCLEOTIDE SEQUENCE [LARGE SCALE GENOMIC DNA]</scope>
    <source>
        <strain evidence="6 7">WSA2</strain>
    </source>
</reference>
<dbReference type="GO" id="GO:0004577">
    <property type="term" value="F:N-acetylglucosaminyldiphosphodolichol N-acetylglucosaminyltransferase activity"/>
    <property type="evidence" value="ECO:0007669"/>
    <property type="project" value="TreeGrafter"/>
</dbReference>
<evidence type="ECO:0000256" key="4">
    <source>
        <dbReference type="ARBA" id="ARBA00022989"/>
    </source>
</evidence>
<dbReference type="Gene3D" id="3.40.50.2000">
    <property type="entry name" value="Glycogen Phosphorylase B"/>
    <property type="match status" value="1"/>
</dbReference>
<dbReference type="SUPFAM" id="SSF53756">
    <property type="entry name" value="UDP-Glycosyltransferase/glycogen phosphorylase"/>
    <property type="match status" value="1"/>
</dbReference>
<protein>
    <submittedName>
        <fullName evidence="6">Capsular biosynthesis protein</fullName>
    </submittedName>
</protein>
<dbReference type="Proteomes" id="UP000437065">
    <property type="component" value="Unassembled WGS sequence"/>
</dbReference>
<keyword evidence="3" id="KW-0256">Endoplasmic reticulum</keyword>
<name>A0A6B0SVW1_9EURY</name>
<keyword evidence="4" id="KW-1133">Transmembrane helix</keyword>
<dbReference type="EMBL" id="WUUS01000003">
    <property type="protein sequence ID" value="MXR40763.1"/>
    <property type="molecule type" value="Genomic_DNA"/>
</dbReference>
<gene>
    <name evidence="6" type="ORF">GRX01_05320</name>
</gene>
<dbReference type="PANTHER" id="PTHR12154:SF4">
    <property type="entry name" value="UDP-N-ACETYLGLUCOSAMINE TRANSFERASE SUBUNIT ALG14 HOMOLOG"/>
    <property type="match status" value="1"/>
</dbReference>
<accession>A0A6B0SVW1</accession>
<dbReference type="AlphaFoldDB" id="A0A6B0SVW1"/>
<dbReference type="GO" id="GO:0006488">
    <property type="term" value="P:dolichol-linked oligosaccharide biosynthetic process"/>
    <property type="evidence" value="ECO:0007669"/>
    <property type="project" value="InterPro"/>
</dbReference>
<keyword evidence="2" id="KW-0812">Transmembrane</keyword>
<dbReference type="InterPro" id="IPR013969">
    <property type="entry name" value="Oligosacch_biosynth_Alg14"/>
</dbReference>
<dbReference type="PANTHER" id="PTHR12154">
    <property type="entry name" value="GLYCOSYL TRANSFERASE-RELATED"/>
    <property type="match status" value="1"/>
</dbReference>
<evidence type="ECO:0000313" key="7">
    <source>
        <dbReference type="Proteomes" id="UP000437065"/>
    </source>
</evidence>
<organism evidence="6 7">
    <name type="scientific">Halobaculum saliterrae</name>
    <dbReference type="NCBI Taxonomy" id="2073113"/>
    <lineage>
        <taxon>Archaea</taxon>
        <taxon>Methanobacteriati</taxon>
        <taxon>Methanobacteriota</taxon>
        <taxon>Stenosarchaea group</taxon>
        <taxon>Halobacteria</taxon>
        <taxon>Halobacteriales</taxon>
        <taxon>Haloferacaceae</taxon>
        <taxon>Halobaculum</taxon>
    </lineage>
</organism>
<keyword evidence="7" id="KW-1185">Reference proteome</keyword>
<proteinExistence type="predicted"/>
<dbReference type="Pfam" id="PF08660">
    <property type="entry name" value="Alg14"/>
    <property type="match status" value="1"/>
</dbReference>
<comment type="caution">
    <text evidence="6">The sequence shown here is derived from an EMBL/GenBank/DDBJ whole genome shotgun (WGS) entry which is preliminary data.</text>
</comment>
<evidence type="ECO:0000313" key="6">
    <source>
        <dbReference type="EMBL" id="MXR40763.1"/>
    </source>
</evidence>